<reference evidence="3" key="3">
    <citation type="submission" date="2015-06" db="UniProtKB">
        <authorList>
            <consortium name="EnsemblProtists"/>
        </authorList>
    </citation>
    <scope>IDENTIFICATION</scope>
</reference>
<proteinExistence type="predicted"/>
<dbReference type="AlphaFoldDB" id="L1IIS7"/>
<sequence length="525" mass="58427">MSNFFGNLNNPRMPEVVMNQGPLPPLSTDNLPYGLNGTADARINYNNALLGDISPYVYGDSARITTQTSYLNQSYRIQKIVPELYLPPIGDGHGLVKVSHAVDYGDIAWSLRLRNISATLGVFMKSAEGVGDNGTHITAFVNFPTVNYILVGFQNLWFRRRAVPAVPATSSDKAWLRLWFDLFNLTGNPEDFGQFMNGITTVQDISEKLMKIITPFGVSVQSEKQGGMHEVGLSPVMWAVNHLTSINIDGMTRDMINYWRHIDVNSGDRICFRLMPIDLSGDQRATLNHFYKHIVNLEFTVSEGRYEILVPDTYPYCIPGDKLLRVPDAAVRQEYNRRKMHWYIGTTQQHYPKMYEEFSEMKKFMDDTAFLKGALLQTTITPMLVNSRIRHVADGAISFFGSRLSASDPRKRALGVTWADERQGGKRRFALSGPPPPKFSLPQQAPQQAPQQTPQQTLQSRNGLDIDALLREGGLQGSAEGAAPEEPRNVVPQAVATGSALKPKKQVAKPVGGKEKRDGVAVSVV</sequence>
<dbReference type="HOGENOM" id="CLU_519231_0_0_1"/>
<feature type="region of interest" description="Disordered" evidence="1">
    <location>
        <begin position="476"/>
        <end position="525"/>
    </location>
</feature>
<dbReference type="EMBL" id="JH993078">
    <property type="protein sequence ID" value="EKX36163.1"/>
    <property type="molecule type" value="Genomic_DNA"/>
</dbReference>
<evidence type="ECO:0000256" key="1">
    <source>
        <dbReference type="SAM" id="MobiDB-lite"/>
    </source>
</evidence>
<dbReference type="RefSeq" id="XP_005823143.1">
    <property type="nucleotide sequence ID" value="XM_005823086.1"/>
</dbReference>
<evidence type="ECO:0000313" key="2">
    <source>
        <dbReference type="EMBL" id="EKX36163.1"/>
    </source>
</evidence>
<feature type="compositionally biased region" description="Low complexity" evidence="1">
    <location>
        <begin position="441"/>
        <end position="459"/>
    </location>
</feature>
<gene>
    <name evidence="2" type="ORF">GUITHDRAFT_145978</name>
</gene>
<protein>
    <submittedName>
        <fullName evidence="2 3">Uncharacterized protein</fullName>
    </submittedName>
</protein>
<dbReference type="Proteomes" id="UP000011087">
    <property type="component" value="Unassembled WGS sequence"/>
</dbReference>
<accession>L1IIS7</accession>
<name>L1IIS7_GUITC</name>
<reference evidence="4" key="2">
    <citation type="submission" date="2012-11" db="EMBL/GenBank/DDBJ databases">
        <authorList>
            <person name="Kuo A."/>
            <person name="Curtis B.A."/>
            <person name="Tanifuji G."/>
            <person name="Burki F."/>
            <person name="Gruber A."/>
            <person name="Irimia M."/>
            <person name="Maruyama S."/>
            <person name="Arias M.C."/>
            <person name="Ball S.G."/>
            <person name="Gile G.H."/>
            <person name="Hirakawa Y."/>
            <person name="Hopkins J.F."/>
            <person name="Rensing S.A."/>
            <person name="Schmutz J."/>
            <person name="Symeonidi A."/>
            <person name="Elias M."/>
            <person name="Eveleigh R.J."/>
            <person name="Herman E.K."/>
            <person name="Klute M.J."/>
            <person name="Nakayama T."/>
            <person name="Obornik M."/>
            <person name="Reyes-Prieto A."/>
            <person name="Armbrust E.V."/>
            <person name="Aves S.J."/>
            <person name="Beiko R.G."/>
            <person name="Coutinho P."/>
            <person name="Dacks J.B."/>
            <person name="Durnford D.G."/>
            <person name="Fast N.M."/>
            <person name="Green B.R."/>
            <person name="Grisdale C."/>
            <person name="Hempe F."/>
            <person name="Henrissat B."/>
            <person name="Hoppner M.P."/>
            <person name="Ishida K.-I."/>
            <person name="Kim E."/>
            <person name="Koreny L."/>
            <person name="Kroth P.G."/>
            <person name="Liu Y."/>
            <person name="Malik S.-B."/>
            <person name="Maier U.G."/>
            <person name="McRose D."/>
            <person name="Mock T."/>
            <person name="Neilson J.A."/>
            <person name="Onodera N.T."/>
            <person name="Poole A.M."/>
            <person name="Pritham E.J."/>
            <person name="Richards T.A."/>
            <person name="Rocap G."/>
            <person name="Roy S.W."/>
            <person name="Sarai C."/>
            <person name="Schaack S."/>
            <person name="Shirato S."/>
            <person name="Slamovits C.H."/>
            <person name="Spencer D.F."/>
            <person name="Suzuki S."/>
            <person name="Worden A.Z."/>
            <person name="Zauner S."/>
            <person name="Barry K."/>
            <person name="Bell C."/>
            <person name="Bharti A.K."/>
            <person name="Crow J.A."/>
            <person name="Grimwood J."/>
            <person name="Kramer R."/>
            <person name="Lindquist E."/>
            <person name="Lucas S."/>
            <person name="Salamov A."/>
            <person name="McFadden G.I."/>
            <person name="Lane C.E."/>
            <person name="Keeling P.J."/>
            <person name="Gray M.W."/>
            <person name="Grigoriev I.V."/>
            <person name="Archibald J.M."/>
        </authorList>
    </citation>
    <scope>NUCLEOTIDE SEQUENCE</scope>
    <source>
        <strain evidence="4">CCMP2712</strain>
    </source>
</reference>
<evidence type="ECO:0000313" key="3">
    <source>
        <dbReference type="EnsemblProtists" id="EKX36163"/>
    </source>
</evidence>
<keyword evidence="4" id="KW-1185">Reference proteome</keyword>
<dbReference type="PaxDb" id="55529-EKX36163"/>
<dbReference type="KEGG" id="gtt:GUITHDRAFT_145978"/>
<dbReference type="EnsemblProtists" id="EKX36163">
    <property type="protein sequence ID" value="EKX36163"/>
    <property type="gene ID" value="GUITHDRAFT_145978"/>
</dbReference>
<evidence type="ECO:0000313" key="4">
    <source>
        <dbReference type="Proteomes" id="UP000011087"/>
    </source>
</evidence>
<reference evidence="2 4" key="1">
    <citation type="journal article" date="2012" name="Nature">
        <title>Algal genomes reveal evolutionary mosaicism and the fate of nucleomorphs.</title>
        <authorList>
            <consortium name="DOE Joint Genome Institute"/>
            <person name="Curtis B.A."/>
            <person name="Tanifuji G."/>
            <person name="Burki F."/>
            <person name="Gruber A."/>
            <person name="Irimia M."/>
            <person name="Maruyama S."/>
            <person name="Arias M.C."/>
            <person name="Ball S.G."/>
            <person name="Gile G.H."/>
            <person name="Hirakawa Y."/>
            <person name="Hopkins J.F."/>
            <person name="Kuo A."/>
            <person name="Rensing S.A."/>
            <person name="Schmutz J."/>
            <person name="Symeonidi A."/>
            <person name="Elias M."/>
            <person name="Eveleigh R.J."/>
            <person name="Herman E.K."/>
            <person name="Klute M.J."/>
            <person name="Nakayama T."/>
            <person name="Obornik M."/>
            <person name="Reyes-Prieto A."/>
            <person name="Armbrust E.V."/>
            <person name="Aves S.J."/>
            <person name="Beiko R.G."/>
            <person name="Coutinho P."/>
            <person name="Dacks J.B."/>
            <person name="Durnford D.G."/>
            <person name="Fast N.M."/>
            <person name="Green B.R."/>
            <person name="Grisdale C.J."/>
            <person name="Hempel F."/>
            <person name="Henrissat B."/>
            <person name="Hoppner M.P."/>
            <person name="Ishida K."/>
            <person name="Kim E."/>
            <person name="Koreny L."/>
            <person name="Kroth P.G."/>
            <person name="Liu Y."/>
            <person name="Malik S.B."/>
            <person name="Maier U.G."/>
            <person name="McRose D."/>
            <person name="Mock T."/>
            <person name="Neilson J.A."/>
            <person name="Onodera N.T."/>
            <person name="Poole A.M."/>
            <person name="Pritham E.J."/>
            <person name="Richards T.A."/>
            <person name="Rocap G."/>
            <person name="Roy S.W."/>
            <person name="Sarai C."/>
            <person name="Schaack S."/>
            <person name="Shirato S."/>
            <person name="Slamovits C.H."/>
            <person name="Spencer D.F."/>
            <person name="Suzuki S."/>
            <person name="Worden A.Z."/>
            <person name="Zauner S."/>
            <person name="Barry K."/>
            <person name="Bell C."/>
            <person name="Bharti A.K."/>
            <person name="Crow J.A."/>
            <person name="Grimwood J."/>
            <person name="Kramer R."/>
            <person name="Lindquist E."/>
            <person name="Lucas S."/>
            <person name="Salamov A."/>
            <person name="McFadden G.I."/>
            <person name="Lane C.E."/>
            <person name="Keeling P.J."/>
            <person name="Gray M.W."/>
            <person name="Grigoriev I.V."/>
            <person name="Archibald J.M."/>
        </authorList>
    </citation>
    <scope>NUCLEOTIDE SEQUENCE</scope>
    <source>
        <strain evidence="2 4">CCMP2712</strain>
    </source>
</reference>
<feature type="region of interest" description="Disordered" evidence="1">
    <location>
        <begin position="424"/>
        <end position="459"/>
    </location>
</feature>
<dbReference type="GeneID" id="17292896"/>
<organism evidence="2">
    <name type="scientific">Guillardia theta (strain CCMP2712)</name>
    <name type="common">Cryptophyte</name>
    <dbReference type="NCBI Taxonomy" id="905079"/>
    <lineage>
        <taxon>Eukaryota</taxon>
        <taxon>Cryptophyceae</taxon>
        <taxon>Pyrenomonadales</taxon>
        <taxon>Geminigeraceae</taxon>
        <taxon>Guillardia</taxon>
    </lineage>
</organism>